<feature type="transmembrane region" description="Helical" evidence="6">
    <location>
        <begin position="251"/>
        <end position="273"/>
    </location>
</feature>
<proteinExistence type="predicted"/>
<feature type="transmembrane region" description="Helical" evidence="6">
    <location>
        <begin position="461"/>
        <end position="480"/>
    </location>
</feature>
<evidence type="ECO:0000259" key="7">
    <source>
        <dbReference type="PROSITE" id="PS50801"/>
    </source>
</evidence>
<keyword evidence="9" id="KW-1185">Reference proteome</keyword>
<evidence type="ECO:0000256" key="3">
    <source>
        <dbReference type="ARBA" id="ARBA00022989"/>
    </source>
</evidence>
<feature type="compositionally biased region" description="Basic and acidic residues" evidence="5">
    <location>
        <begin position="18"/>
        <end position="40"/>
    </location>
</feature>
<evidence type="ECO:0000256" key="1">
    <source>
        <dbReference type="ARBA" id="ARBA00004141"/>
    </source>
</evidence>
<dbReference type="Proteomes" id="UP000827092">
    <property type="component" value="Unassembled WGS sequence"/>
</dbReference>
<dbReference type="PANTHER" id="PTHR11814">
    <property type="entry name" value="SULFATE TRANSPORTER"/>
    <property type="match status" value="1"/>
</dbReference>
<evidence type="ECO:0000256" key="4">
    <source>
        <dbReference type="ARBA" id="ARBA00023136"/>
    </source>
</evidence>
<feature type="transmembrane region" description="Helical" evidence="6">
    <location>
        <begin position="412"/>
        <end position="433"/>
    </location>
</feature>
<evidence type="ECO:0000313" key="8">
    <source>
        <dbReference type="EMBL" id="KAG8199513.1"/>
    </source>
</evidence>
<feature type="domain" description="STAS" evidence="7">
    <location>
        <begin position="651"/>
        <end position="776"/>
    </location>
</feature>
<dbReference type="CDD" id="cd07042">
    <property type="entry name" value="STAS_SulP_like_sulfate_transporter"/>
    <property type="match status" value="1"/>
</dbReference>
<dbReference type="Pfam" id="PF01740">
    <property type="entry name" value="STAS"/>
    <property type="match status" value="1"/>
</dbReference>
<feature type="transmembrane region" description="Helical" evidence="6">
    <location>
        <begin position="228"/>
        <end position="245"/>
    </location>
</feature>
<protein>
    <recommendedName>
        <fullName evidence="7">STAS domain-containing protein</fullName>
    </recommendedName>
</protein>
<reference evidence="8 9" key="1">
    <citation type="journal article" date="2022" name="Nat. Ecol. Evol.">
        <title>A masculinizing supergene underlies an exaggerated male reproductive morph in a spider.</title>
        <authorList>
            <person name="Hendrickx F."/>
            <person name="De Corte Z."/>
            <person name="Sonet G."/>
            <person name="Van Belleghem S.M."/>
            <person name="Kostlbacher S."/>
            <person name="Vangestel C."/>
        </authorList>
    </citation>
    <scope>NUCLEOTIDE SEQUENCE [LARGE SCALE GENOMIC DNA]</scope>
    <source>
        <strain evidence="8">W744_W776</strain>
    </source>
</reference>
<dbReference type="InterPro" id="IPR011547">
    <property type="entry name" value="SLC26A/SulP_dom"/>
</dbReference>
<feature type="transmembrane region" description="Helical" evidence="6">
    <location>
        <begin position="201"/>
        <end position="221"/>
    </location>
</feature>
<dbReference type="AlphaFoldDB" id="A0AAV6VTC1"/>
<feature type="transmembrane region" description="Helical" evidence="6">
    <location>
        <begin position="382"/>
        <end position="400"/>
    </location>
</feature>
<name>A0AAV6VTC1_9ARAC</name>
<dbReference type="EMBL" id="JAFNEN010000026">
    <property type="protein sequence ID" value="KAG8199513.1"/>
    <property type="molecule type" value="Genomic_DNA"/>
</dbReference>
<dbReference type="NCBIfam" id="TIGR00815">
    <property type="entry name" value="sulP"/>
    <property type="match status" value="1"/>
</dbReference>
<feature type="compositionally biased region" description="Basic and acidic residues" evidence="5">
    <location>
        <begin position="49"/>
        <end position="64"/>
    </location>
</feature>
<sequence>MSFLNSLSKSLRRIGQRFRGDSSTDPERIRILDASPDARCETTSAAKEQQTESKHRESFDDASTRSRTGSLRRKITSEACEPYQMDSSFYNMGFSLSPNDLERSWKQNGPSLSKSNPSDIGRLRRTKSECKISIHRYPIDNSYIDKKCGLIASENSYKKATHYLESRCLCNLQCLLSFITSIIPVLSWLPKYKLEFLIPDIIAGFTIAILHIPQGMAYGVLANVNPENGLYVSFFPVLIYFLLGTSRHISIGTFAVVSLLISSAVHSTGGIAARDTNTTSHNISNTSIDIDDIESWPPTNIEIVTTLAIASGFWQIFMGVFQLGSLMVVLSDQLVSGFTTGAALHVAVSQIKDLFGIHVGSHDGLLKLVYMLVDIFGNLAKTNPATVIASAIAIFVLAFFKEQIDERLKGRLKMPIPIDLIVVVLGTAISYFVNLHKKYEVKIIADIPTGLPYPKPPRMSLFVPLLAHSFAIAVVAYIISLSMAKILSKKHKYSIRPNQELLALGCANVFASFFACYPCSASLSRSVVQERSGGKTQVASIVSCCLLLIVLLALAPLFYSLPKCILSCIILVALKPMFLQVKDFFKAWKISKLDALIWFVTFWATVLLDVTYGLLAGVLFSLITVIFRTVVPTRTFLGRIPDTDIYVDSRRYNLAPEVEGIKIFHFESALYFINKEIFKASLYKHVPPTESDSQVKNPNERIHRIIIDCSSFIFVDMSGLDTLIEVMKEYQEVGISVFLSGCSISMQSVMEKAKFIERVPQHPAIFPTTHDAVEFQFLAHGLGSGS</sequence>
<dbReference type="GO" id="GO:0016020">
    <property type="term" value="C:membrane"/>
    <property type="evidence" value="ECO:0007669"/>
    <property type="project" value="UniProtKB-SubCell"/>
</dbReference>
<dbReference type="InterPro" id="IPR001902">
    <property type="entry name" value="SLC26A/SulP_fam"/>
</dbReference>
<evidence type="ECO:0000256" key="5">
    <source>
        <dbReference type="SAM" id="MobiDB-lite"/>
    </source>
</evidence>
<dbReference type="Pfam" id="PF00916">
    <property type="entry name" value="Sulfate_transp"/>
    <property type="match status" value="1"/>
</dbReference>
<keyword evidence="2 6" id="KW-0812">Transmembrane</keyword>
<feature type="transmembrane region" description="Helical" evidence="6">
    <location>
        <begin position="168"/>
        <end position="189"/>
    </location>
</feature>
<dbReference type="Gene3D" id="3.30.750.24">
    <property type="entry name" value="STAS domain"/>
    <property type="match status" value="1"/>
</dbReference>
<organism evidence="8 9">
    <name type="scientific">Oedothorax gibbosus</name>
    <dbReference type="NCBI Taxonomy" id="931172"/>
    <lineage>
        <taxon>Eukaryota</taxon>
        <taxon>Metazoa</taxon>
        <taxon>Ecdysozoa</taxon>
        <taxon>Arthropoda</taxon>
        <taxon>Chelicerata</taxon>
        <taxon>Arachnida</taxon>
        <taxon>Araneae</taxon>
        <taxon>Araneomorphae</taxon>
        <taxon>Entelegynae</taxon>
        <taxon>Araneoidea</taxon>
        <taxon>Linyphiidae</taxon>
        <taxon>Erigoninae</taxon>
        <taxon>Oedothorax</taxon>
    </lineage>
</organism>
<keyword evidence="4 6" id="KW-0472">Membrane</keyword>
<accession>A0AAV6VTC1</accession>
<feature type="region of interest" description="Disordered" evidence="5">
    <location>
        <begin position="17"/>
        <end position="75"/>
    </location>
</feature>
<evidence type="ECO:0000256" key="2">
    <source>
        <dbReference type="ARBA" id="ARBA00022692"/>
    </source>
</evidence>
<dbReference type="InterPro" id="IPR002645">
    <property type="entry name" value="STAS_dom"/>
</dbReference>
<feature type="transmembrane region" description="Helical" evidence="6">
    <location>
        <begin position="538"/>
        <end position="559"/>
    </location>
</feature>
<feature type="transmembrane region" description="Helical" evidence="6">
    <location>
        <begin position="501"/>
        <end position="523"/>
    </location>
</feature>
<dbReference type="PROSITE" id="PS50801">
    <property type="entry name" value="STAS"/>
    <property type="match status" value="1"/>
</dbReference>
<evidence type="ECO:0000256" key="6">
    <source>
        <dbReference type="SAM" id="Phobius"/>
    </source>
</evidence>
<gene>
    <name evidence="8" type="ORF">JTE90_009359</name>
</gene>
<comment type="subcellular location">
    <subcellularLocation>
        <location evidence="1">Membrane</location>
        <topology evidence="1">Multi-pass membrane protein</topology>
    </subcellularLocation>
</comment>
<comment type="caution">
    <text evidence="8">The sequence shown here is derived from an EMBL/GenBank/DDBJ whole genome shotgun (WGS) entry which is preliminary data.</text>
</comment>
<evidence type="ECO:0000313" key="9">
    <source>
        <dbReference type="Proteomes" id="UP000827092"/>
    </source>
</evidence>
<feature type="transmembrane region" description="Helical" evidence="6">
    <location>
        <begin position="307"/>
        <end position="330"/>
    </location>
</feature>
<feature type="transmembrane region" description="Helical" evidence="6">
    <location>
        <begin position="601"/>
        <end position="627"/>
    </location>
</feature>
<keyword evidence="3 6" id="KW-1133">Transmembrane helix</keyword>
<dbReference type="GO" id="GO:0055085">
    <property type="term" value="P:transmembrane transport"/>
    <property type="evidence" value="ECO:0007669"/>
    <property type="project" value="InterPro"/>
</dbReference>
<dbReference type="SUPFAM" id="SSF52091">
    <property type="entry name" value="SpoIIaa-like"/>
    <property type="match status" value="1"/>
</dbReference>
<dbReference type="InterPro" id="IPR036513">
    <property type="entry name" value="STAS_dom_sf"/>
</dbReference>